<name>A0A4R1F7M3_9GAMM</name>
<reference evidence="4 5" key="1">
    <citation type="submission" date="2019-03" db="EMBL/GenBank/DDBJ databases">
        <title>Genomic Encyclopedia of Type Strains, Phase IV (KMG-IV): sequencing the most valuable type-strain genomes for metagenomic binning, comparative biology and taxonomic classification.</title>
        <authorList>
            <person name="Goeker M."/>
        </authorList>
    </citation>
    <scope>NUCLEOTIDE SEQUENCE [LARGE SCALE GENOMIC DNA]</scope>
    <source>
        <strain evidence="4 5">DSM 24830</strain>
    </source>
</reference>
<gene>
    <name evidence="4" type="ORF">EV695_0502</name>
</gene>
<evidence type="ECO:0000256" key="2">
    <source>
        <dbReference type="SAM" id="Phobius"/>
    </source>
</evidence>
<dbReference type="InterPro" id="IPR051203">
    <property type="entry name" value="Polysaccharide_Synthase-Rel"/>
</dbReference>
<organism evidence="4 5">
    <name type="scientific">Cocleimonas flava</name>
    <dbReference type="NCBI Taxonomy" id="634765"/>
    <lineage>
        <taxon>Bacteria</taxon>
        <taxon>Pseudomonadati</taxon>
        <taxon>Pseudomonadota</taxon>
        <taxon>Gammaproteobacteria</taxon>
        <taxon>Thiotrichales</taxon>
        <taxon>Thiotrichaceae</taxon>
        <taxon>Cocleimonas</taxon>
    </lineage>
</organism>
<dbReference type="PANTHER" id="PTHR43318">
    <property type="entry name" value="UDP-N-ACETYLGLUCOSAMINE 4,6-DEHYDRATASE"/>
    <property type="match status" value="1"/>
</dbReference>
<dbReference type="Pfam" id="PF02719">
    <property type="entry name" value="Polysacc_synt_2"/>
    <property type="match status" value="1"/>
</dbReference>
<proteinExistence type="inferred from homology"/>
<dbReference type="CDD" id="cd05237">
    <property type="entry name" value="UDP_invert_4-6DH_SDR_e"/>
    <property type="match status" value="1"/>
</dbReference>
<feature type="transmembrane region" description="Helical" evidence="2">
    <location>
        <begin position="83"/>
        <end position="104"/>
    </location>
</feature>
<evidence type="ECO:0000313" key="4">
    <source>
        <dbReference type="EMBL" id="TCJ88644.1"/>
    </source>
</evidence>
<keyword evidence="2" id="KW-1133">Transmembrane helix</keyword>
<dbReference type="Gene3D" id="3.40.50.720">
    <property type="entry name" value="NAD(P)-binding Rossmann-like Domain"/>
    <property type="match status" value="2"/>
</dbReference>
<dbReference type="SUPFAM" id="SSF53335">
    <property type="entry name" value="S-adenosyl-L-methionine-dependent methyltransferases"/>
    <property type="match status" value="1"/>
</dbReference>
<dbReference type="EMBL" id="SMFQ01000002">
    <property type="protein sequence ID" value="TCJ88644.1"/>
    <property type="molecule type" value="Genomic_DNA"/>
</dbReference>
<dbReference type="Proteomes" id="UP000294887">
    <property type="component" value="Unassembled WGS sequence"/>
</dbReference>
<evidence type="ECO:0000256" key="1">
    <source>
        <dbReference type="ARBA" id="ARBA00007430"/>
    </source>
</evidence>
<feature type="transmembrane region" description="Helical" evidence="2">
    <location>
        <begin position="50"/>
        <end position="71"/>
    </location>
</feature>
<accession>A0A4R1F7M3</accession>
<dbReference type="InterPro" id="IPR029063">
    <property type="entry name" value="SAM-dependent_MTases_sf"/>
</dbReference>
<dbReference type="PANTHER" id="PTHR43318:SF1">
    <property type="entry name" value="POLYSACCHARIDE BIOSYNTHESIS PROTEIN EPSC-RELATED"/>
    <property type="match status" value="1"/>
</dbReference>
<protein>
    <submittedName>
        <fullName evidence="4">FlaA1/EpsC-like NDP-sugar epimerase</fullName>
    </submittedName>
</protein>
<sequence length="642" mass="71351">MKSNLKKHILNRSRSEKRLFLIALDIFLIPLILFISFYSTEKQTFLQNSYNWLVFPLSILVAIPIYMKMGLYRAILKYFRSHAIGSILIATLIAAVVWVGALVLLNFQHIPSSVVLLYWLGTFMVITVTRLSAQQWLYGEISKNASAKKVLIYGAGSAGSQLAMVLKPDPSYSLIGFIDDDKSLEGWNVLGLKVFSPLQLPASIEKYCVDEVILALPSANRSNRQLILEQLEKLPVHVRSIPAFADLVSGKLQTADINDIDIDDLLGRNIVEPDSSLLPINITNKVIMVTGAGGSIGSELCRQIISLAPKKLILLEQSEFALYKIEQELDALIKKSENHIELNRVLGSVTNEVLLKRLFQNKTIQTIYHAAAYKHVPLVEENPVAGLANNVFGTQLLAETAMNANAESFILISTDKAVRPTNVMGCSKRIAELILQALAEKPESKTVFTMVRFGNVLGSSGSVVPKFRQQIKEGGPITVTHKDITRFFMSIPEAVQLVIQAGAMAKGGDVFVLDMGESVKIADLAEKMIKLSGLSVKNDKNPDGDIAIQFNGLRPGEKLYEELLIGENVSGTKHQRIMRANEEFMTWSTLEQKLDKLEKIMQVDNILEIKSQLTNIVDGYKPWLEKPIMSDNKNVIPITKSY</sequence>
<evidence type="ECO:0000313" key="5">
    <source>
        <dbReference type="Proteomes" id="UP000294887"/>
    </source>
</evidence>
<keyword evidence="2" id="KW-0472">Membrane</keyword>
<evidence type="ECO:0000259" key="3">
    <source>
        <dbReference type="Pfam" id="PF02719"/>
    </source>
</evidence>
<feature type="domain" description="Polysaccharide biosynthesis protein CapD-like" evidence="3">
    <location>
        <begin position="287"/>
        <end position="581"/>
    </location>
</feature>
<dbReference type="InterPro" id="IPR036291">
    <property type="entry name" value="NAD(P)-bd_dom_sf"/>
</dbReference>
<keyword evidence="2" id="KW-0812">Transmembrane</keyword>
<dbReference type="InterPro" id="IPR003869">
    <property type="entry name" value="Polysac_CapD-like"/>
</dbReference>
<keyword evidence="5" id="KW-1185">Reference proteome</keyword>
<comment type="caution">
    <text evidence="4">The sequence shown here is derived from an EMBL/GenBank/DDBJ whole genome shotgun (WGS) entry which is preliminary data.</text>
</comment>
<feature type="transmembrane region" description="Helical" evidence="2">
    <location>
        <begin position="20"/>
        <end position="38"/>
    </location>
</feature>
<dbReference type="SUPFAM" id="SSF51735">
    <property type="entry name" value="NAD(P)-binding Rossmann-fold domains"/>
    <property type="match status" value="1"/>
</dbReference>
<dbReference type="Pfam" id="PF13727">
    <property type="entry name" value="CoA_binding_3"/>
    <property type="match status" value="1"/>
</dbReference>
<dbReference type="AlphaFoldDB" id="A0A4R1F7M3"/>
<comment type="similarity">
    <text evidence="1">Belongs to the polysaccharide synthase family.</text>
</comment>